<feature type="transmembrane region" description="Helical" evidence="1">
    <location>
        <begin position="520"/>
        <end position="539"/>
    </location>
</feature>
<reference evidence="3" key="2">
    <citation type="submission" date="2022-06" db="UniProtKB">
        <authorList>
            <consortium name="EnsemblMetazoa"/>
        </authorList>
    </citation>
    <scope>IDENTIFICATION</scope>
</reference>
<evidence type="ECO:0008006" key="5">
    <source>
        <dbReference type="Google" id="ProtNLM"/>
    </source>
</evidence>
<organism evidence="3 4">
    <name type="scientific">Onchocerca volvulus</name>
    <dbReference type="NCBI Taxonomy" id="6282"/>
    <lineage>
        <taxon>Eukaryota</taxon>
        <taxon>Metazoa</taxon>
        <taxon>Ecdysozoa</taxon>
        <taxon>Nematoda</taxon>
        <taxon>Chromadorea</taxon>
        <taxon>Rhabditida</taxon>
        <taxon>Spirurina</taxon>
        <taxon>Spiruromorpha</taxon>
        <taxon>Filarioidea</taxon>
        <taxon>Onchocercidae</taxon>
        <taxon>Onchocerca</taxon>
    </lineage>
</organism>
<keyword evidence="1" id="KW-0812">Transmembrane</keyword>
<keyword evidence="1" id="KW-0472">Membrane</keyword>
<reference evidence="4" key="1">
    <citation type="submission" date="2013-10" db="EMBL/GenBank/DDBJ databases">
        <title>Genome sequencing of Onchocerca volvulus.</title>
        <authorList>
            <person name="Cotton J."/>
            <person name="Tsai J."/>
            <person name="Stanley E."/>
            <person name="Tracey A."/>
            <person name="Holroyd N."/>
            <person name="Lustigman S."/>
            <person name="Berriman M."/>
        </authorList>
    </citation>
    <scope>NUCLEOTIDE SEQUENCE</scope>
</reference>
<feature type="chain" id="PRO_5035936444" description="IgGFc-binding protein N-terminal domain-containing protein" evidence="2">
    <location>
        <begin position="27"/>
        <end position="544"/>
    </location>
</feature>
<protein>
    <recommendedName>
        <fullName evidence="5">IgGFc-binding protein N-terminal domain-containing protein</fullName>
    </recommendedName>
</protein>
<feature type="signal peptide" evidence="2">
    <location>
        <begin position="1"/>
        <end position="26"/>
    </location>
</feature>
<keyword evidence="1" id="KW-1133">Transmembrane helix</keyword>
<name>A0A8R1TMY5_ONCVO</name>
<dbReference type="AlphaFoldDB" id="A0A8R1TMY5"/>
<dbReference type="OMA" id="TISIWIH"/>
<accession>A0A8R1TMY5</accession>
<dbReference type="EMBL" id="CMVM020000432">
    <property type="status" value="NOT_ANNOTATED_CDS"/>
    <property type="molecule type" value="Genomic_DNA"/>
</dbReference>
<keyword evidence="2" id="KW-0732">Signal</keyword>
<evidence type="ECO:0000313" key="3">
    <source>
        <dbReference type="EnsemblMetazoa" id="OVOC12306.1"/>
    </source>
</evidence>
<keyword evidence="4" id="KW-1185">Reference proteome</keyword>
<dbReference type="EnsemblMetazoa" id="OVOC12306.1">
    <property type="protein sequence ID" value="OVOC12306.1"/>
    <property type="gene ID" value="WBGene00249115"/>
</dbReference>
<dbReference type="Proteomes" id="UP000024404">
    <property type="component" value="Unassembled WGS sequence"/>
</dbReference>
<proteinExistence type="predicted"/>
<sequence>MISFLGWRRLSFELILLAFIVRLNEALKGYEADSWGTEFIFVLPSNSRNLTQAACNIFGMDKQKNITVNIEYSILSSENGNSRVERKKDTIIVKTHHTYYFNNLIVNDMTEGLHMLANNRIHVTSSDKISIIAYTIDIISAADYFLVHPVGMGGDYYAFSLPGPSTITLYFLPLGATNETIMKSHGVHNVSITVRENDKLEIINQTMQAGSLWQYTAPIEHAMSVWIRDQLDNPNVTKQVKSRLRTKSIIEKARLIVIASARDILVPGQSTDFGCYMPTPMIVNRCAKLVTPAYYPANKAFTTNLLFTAPSHLCPQEIIDLKTSIVKSNTISMKWDKAAKIINMQDKISKETFAITSETTIMNIVHRGGSSGSFIHEVPAYSQWVNGDSAIIVPEGTQATLFILADDYGREATMEGFEYPLFEVMDDVSSDFSLFLYTRQLKPGVYRVGIDQELGGRYIAIIMAEFSQYSIGYVAAINLHRIPPPIFLEYSSTASLTTTELTTTPLIVSTMTTVTTTQTASLVILSNNLFAICICFIIYRESKQ</sequence>
<evidence type="ECO:0000256" key="2">
    <source>
        <dbReference type="SAM" id="SignalP"/>
    </source>
</evidence>
<evidence type="ECO:0000256" key="1">
    <source>
        <dbReference type="SAM" id="Phobius"/>
    </source>
</evidence>
<evidence type="ECO:0000313" key="4">
    <source>
        <dbReference type="Proteomes" id="UP000024404"/>
    </source>
</evidence>